<dbReference type="InterPro" id="IPR025110">
    <property type="entry name" value="AMP-bd_C"/>
</dbReference>
<comment type="caution">
    <text evidence="3">The sequence shown here is derived from an EMBL/GenBank/DDBJ whole genome shotgun (WGS) entry which is preliminary data.</text>
</comment>
<accession>A0A927MV06</accession>
<dbReference type="InterPro" id="IPR045851">
    <property type="entry name" value="AMP-bd_C_sf"/>
</dbReference>
<gene>
    <name evidence="3" type="ORF">HEB94_003665</name>
</gene>
<dbReference type="RefSeq" id="WP_238361554.1">
    <property type="nucleotide sequence ID" value="NZ_BAABJL010000109.1"/>
</dbReference>
<name>A0A927MV06_9ACTN</name>
<dbReference type="Gene3D" id="3.40.50.12780">
    <property type="entry name" value="N-terminal domain of ligase-like"/>
    <property type="match status" value="1"/>
</dbReference>
<dbReference type="Proteomes" id="UP000638648">
    <property type="component" value="Unassembled WGS sequence"/>
</dbReference>
<dbReference type="Pfam" id="PF13193">
    <property type="entry name" value="AMP-binding_C"/>
    <property type="match status" value="1"/>
</dbReference>
<keyword evidence="3" id="KW-0436">Ligase</keyword>
<evidence type="ECO:0000313" key="4">
    <source>
        <dbReference type="Proteomes" id="UP000638648"/>
    </source>
</evidence>
<evidence type="ECO:0000259" key="1">
    <source>
        <dbReference type="Pfam" id="PF00501"/>
    </source>
</evidence>
<reference evidence="3" key="1">
    <citation type="submission" date="2020-10" db="EMBL/GenBank/DDBJ databases">
        <title>Sequencing the genomes of 1000 actinobacteria strains.</title>
        <authorList>
            <person name="Klenk H.-P."/>
        </authorList>
    </citation>
    <scope>NUCLEOTIDE SEQUENCE</scope>
    <source>
        <strain evidence="3">DSM 45354</strain>
    </source>
</reference>
<dbReference type="InterPro" id="IPR000873">
    <property type="entry name" value="AMP-dep_synth/lig_dom"/>
</dbReference>
<keyword evidence="4" id="KW-1185">Reference proteome</keyword>
<dbReference type="GO" id="GO:0004467">
    <property type="term" value="F:long-chain fatty acid-CoA ligase activity"/>
    <property type="evidence" value="ECO:0007669"/>
    <property type="project" value="UniProtKB-EC"/>
</dbReference>
<dbReference type="Gene3D" id="3.30.300.30">
    <property type="match status" value="1"/>
</dbReference>
<dbReference type="EC" id="6.2.1.3" evidence="3"/>
<evidence type="ECO:0000259" key="2">
    <source>
        <dbReference type="Pfam" id="PF13193"/>
    </source>
</evidence>
<dbReference type="InterPro" id="IPR042099">
    <property type="entry name" value="ANL_N_sf"/>
</dbReference>
<evidence type="ECO:0000313" key="3">
    <source>
        <dbReference type="EMBL" id="MBE1606817.1"/>
    </source>
</evidence>
<feature type="domain" description="AMP-binding enzyme C-terminal" evidence="2">
    <location>
        <begin position="455"/>
        <end position="530"/>
    </location>
</feature>
<dbReference type="EMBL" id="JADBEM010000001">
    <property type="protein sequence ID" value="MBE1606817.1"/>
    <property type="molecule type" value="Genomic_DNA"/>
</dbReference>
<dbReference type="AlphaFoldDB" id="A0A927MV06"/>
<dbReference type="Pfam" id="PF00501">
    <property type="entry name" value="AMP-binding"/>
    <property type="match status" value="1"/>
</dbReference>
<protein>
    <submittedName>
        <fullName evidence="3">Long-chain acyl-CoA synthetase</fullName>
        <ecNumber evidence="3">6.2.1.3</ecNumber>
    </submittedName>
</protein>
<feature type="domain" description="AMP-dependent synthetase/ligase" evidence="1">
    <location>
        <begin position="40"/>
        <end position="407"/>
    </location>
</feature>
<proteinExistence type="predicted"/>
<dbReference type="PANTHER" id="PTHR24096">
    <property type="entry name" value="LONG-CHAIN-FATTY-ACID--COA LIGASE"/>
    <property type="match status" value="1"/>
</dbReference>
<organism evidence="3 4">
    <name type="scientific">Actinopolymorpha pittospori</name>
    <dbReference type="NCBI Taxonomy" id="648752"/>
    <lineage>
        <taxon>Bacteria</taxon>
        <taxon>Bacillati</taxon>
        <taxon>Actinomycetota</taxon>
        <taxon>Actinomycetes</taxon>
        <taxon>Propionibacteriales</taxon>
        <taxon>Actinopolymorphaceae</taxon>
        <taxon>Actinopolymorpha</taxon>
    </lineage>
</organism>
<sequence length="547" mass="56624">MRGGAGAWMCARLADVVLAPRTQLLPDQVGAPVNVADLVRRAAQDAPERLALVAGDRRLTWAELDHAVDTAAAALSGAGLVTGFRVAIVLANTPEFVAAYFGTLRAGLVAVPVSPASTAEEVARMVATARARVVLADETSIAAVRSGVRQLDSGADPDTSPLVVPVGVAALPEERTYDELRAAAASSPAVPPADPETLAAILYTSGTGAPPRAVMLTHRALLANLEQMAAVEPAAVSSDDVVLGVLPLCHVYGLNAVLGMVARRAATLVLVRRFTPESSLDLVAAEKVTNVPAVPAVFASWLRTDIAGRLTSVRLLVSGAAPLPPAVRHGLRAVTGLTVEEGYGLTEAGPVVTSTLCSAGSSAKPGSVGAPLPGVEMRVVDEGGGDVEQGEPGEVLVRGPNAFSGYWPDAVDAPGERGWVATGDIGYLDEDGDLVLVDRLTELVVVSGFNVYPREVEEVVAEVEGVAEVAVVAMPDPQTGEAVLAYVVPASGATVTVEAVQRHCARRLARFKRPSVVEVVPELPRSLTGKVAKASLRRSGHERRGDH</sequence>
<dbReference type="SUPFAM" id="SSF56801">
    <property type="entry name" value="Acetyl-CoA synthetase-like"/>
    <property type="match status" value="1"/>
</dbReference>